<dbReference type="InterPro" id="IPR036868">
    <property type="entry name" value="TusA-like_sf"/>
</dbReference>
<dbReference type="PROSITE" id="PS01148">
    <property type="entry name" value="UPF0033"/>
    <property type="match status" value="1"/>
</dbReference>
<protein>
    <submittedName>
        <fullName evidence="3">Sulfur carrier protein TusA</fullName>
    </submittedName>
</protein>
<evidence type="ECO:0000256" key="1">
    <source>
        <dbReference type="ARBA" id="ARBA00008984"/>
    </source>
</evidence>
<dbReference type="PANTHER" id="PTHR33279">
    <property type="entry name" value="SULFUR CARRIER PROTEIN YEDF-RELATED"/>
    <property type="match status" value="1"/>
</dbReference>
<accession>A0ABY6HL08</accession>
<dbReference type="SUPFAM" id="SSF64307">
    <property type="entry name" value="SirA-like"/>
    <property type="match status" value="1"/>
</dbReference>
<dbReference type="Gene3D" id="3.30.110.40">
    <property type="entry name" value="TusA-like domain"/>
    <property type="match status" value="1"/>
</dbReference>
<feature type="domain" description="UPF0033" evidence="2">
    <location>
        <begin position="11"/>
        <end position="35"/>
    </location>
</feature>
<reference evidence="3" key="1">
    <citation type="submission" date="2022-09" db="EMBL/GenBank/DDBJ databases">
        <title>Actin cytoskeleton and complex cell architecture in an #Asgard archaeon.</title>
        <authorList>
            <person name="Ponce Toledo R.I."/>
            <person name="Schleper C."/>
            <person name="Rodrigues Oliveira T."/>
            <person name="Wollweber F."/>
            <person name="Xu J."/>
            <person name="Rittmann S."/>
            <person name="Klingl A."/>
            <person name="Pilhofer M."/>
        </authorList>
    </citation>
    <scope>NUCLEOTIDE SEQUENCE</scope>
    <source>
        <strain evidence="3">B-35</strain>
    </source>
</reference>
<organism evidence="3 4">
    <name type="scientific">Candidatus Lokiarchaeum ossiferum</name>
    <dbReference type="NCBI Taxonomy" id="2951803"/>
    <lineage>
        <taxon>Archaea</taxon>
        <taxon>Promethearchaeati</taxon>
        <taxon>Promethearchaeota</taxon>
        <taxon>Promethearchaeia</taxon>
        <taxon>Promethearchaeales</taxon>
        <taxon>Promethearchaeaceae</taxon>
        <taxon>Candidatus Lokiarchaeum</taxon>
    </lineage>
</organism>
<proteinExistence type="inferred from homology"/>
<evidence type="ECO:0000259" key="2">
    <source>
        <dbReference type="PROSITE" id="PS01148"/>
    </source>
</evidence>
<sequence>MTNEINPTQSLDCIGFFCPEPLFQTRQEIDGLEIGDVLEVLADDPAAEEDIARFCKRTGHQLLELEKIGKEFRFLIKKTK</sequence>
<dbReference type="PANTHER" id="PTHR33279:SF6">
    <property type="entry name" value="SULFUR CARRIER PROTEIN YEDF-RELATED"/>
    <property type="match status" value="1"/>
</dbReference>
<dbReference type="EMBL" id="CP104013">
    <property type="protein sequence ID" value="UYP44075.1"/>
    <property type="molecule type" value="Genomic_DNA"/>
</dbReference>
<dbReference type="CDD" id="cd00291">
    <property type="entry name" value="SirA_YedF_YeeD"/>
    <property type="match status" value="1"/>
</dbReference>
<name>A0ABY6HL08_9ARCH</name>
<dbReference type="Proteomes" id="UP001208689">
    <property type="component" value="Chromosome"/>
</dbReference>
<dbReference type="Pfam" id="PF01206">
    <property type="entry name" value="TusA"/>
    <property type="match status" value="1"/>
</dbReference>
<evidence type="ECO:0000313" key="3">
    <source>
        <dbReference type="EMBL" id="UYP44075.1"/>
    </source>
</evidence>
<evidence type="ECO:0000313" key="4">
    <source>
        <dbReference type="Proteomes" id="UP001208689"/>
    </source>
</evidence>
<gene>
    <name evidence="3" type="ORF">NEF87_000360</name>
</gene>
<dbReference type="InterPro" id="IPR001455">
    <property type="entry name" value="TusA-like"/>
</dbReference>
<keyword evidence="4" id="KW-1185">Reference proteome</keyword>
<comment type="similarity">
    <text evidence="1">Belongs to the sulfur carrier protein TusA family.</text>
</comment>